<reference evidence="1" key="2">
    <citation type="journal article" date="2021" name="PeerJ">
        <title>Extensive microbial diversity within the chicken gut microbiome revealed by metagenomics and culture.</title>
        <authorList>
            <person name="Gilroy R."/>
            <person name="Ravi A."/>
            <person name="Getino M."/>
            <person name="Pursley I."/>
            <person name="Horton D.L."/>
            <person name="Alikhan N.F."/>
            <person name="Baker D."/>
            <person name="Gharbi K."/>
            <person name="Hall N."/>
            <person name="Watson M."/>
            <person name="Adriaenssens E.M."/>
            <person name="Foster-Nyarko E."/>
            <person name="Jarju S."/>
            <person name="Secka A."/>
            <person name="Antonio M."/>
            <person name="Oren A."/>
            <person name="Chaudhuri R.R."/>
            <person name="La Ragione R."/>
            <person name="Hildebrand F."/>
            <person name="Pallen M.J."/>
        </authorList>
    </citation>
    <scope>NUCLEOTIDE SEQUENCE</scope>
    <source>
        <strain evidence="1">ChiGjej2B2-12916</strain>
    </source>
</reference>
<dbReference type="GO" id="GO:0006281">
    <property type="term" value="P:DNA repair"/>
    <property type="evidence" value="ECO:0007669"/>
    <property type="project" value="TreeGrafter"/>
</dbReference>
<reference evidence="1" key="1">
    <citation type="submission" date="2020-10" db="EMBL/GenBank/DDBJ databases">
        <authorList>
            <person name="Gilroy R."/>
        </authorList>
    </citation>
    <scope>NUCLEOTIDE SEQUENCE</scope>
    <source>
        <strain evidence="1">ChiGjej2B2-12916</strain>
    </source>
</reference>
<evidence type="ECO:0000313" key="2">
    <source>
        <dbReference type="Proteomes" id="UP000886879"/>
    </source>
</evidence>
<dbReference type="InterPro" id="IPR023214">
    <property type="entry name" value="HAD_sf"/>
</dbReference>
<dbReference type="Gene3D" id="1.10.150.240">
    <property type="entry name" value="Putative phosphatase, domain 2"/>
    <property type="match status" value="1"/>
</dbReference>
<dbReference type="GO" id="GO:0005829">
    <property type="term" value="C:cytosol"/>
    <property type="evidence" value="ECO:0007669"/>
    <property type="project" value="TreeGrafter"/>
</dbReference>
<dbReference type="PANTHER" id="PTHR43434:SF1">
    <property type="entry name" value="PHOSPHOGLYCOLATE PHOSPHATASE"/>
    <property type="match status" value="1"/>
</dbReference>
<dbReference type="InterPro" id="IPR036412">
    <property type="entry name" value="HAD-like_sf"/>
</dbReference>
<dbReference type="SFLD" id="SFLDS00003">
    <property type="entry name" value="Haloacid_Dehalogenase"/>
    <property type="match status" value="1"/>
</dbReference>
<dbReference type="GO" id="GO:0008967">
    <property type="term" value="F:phosphoglycolate phosphatase activity"/>
    <property type="evidence" value="ECO:0007669"/>
    <property type="project" value="TreeGrafter"/>
</dbReference>
<dbReference type="EMBL" id="DVFO01000018">
    <property type="protein sequence ID" value="HIQ60355.1"/>
    <property type="molecule type" value="Genomic_DNA"/>
</dbReference>
<dbReference type="AlphaFoldDB" id="A0A9D0YRD1"/>
<protein>
    <submittedName>
        <fullName evidence="1">HAD family hydrolase</fullName>
    </submittedName>
</protein>
<keyword evidence="1" id="KW-0378">Hydrolase</keyword>
<accession>A0A9D0YRD1</accession>
<dbReference type="InterPro" id="IPR050155">
    <property type="entry name" value="HAD-like_hydrolase_sf"/>
</dbReference>
<sequence length="215" mass="23556">MFRMIGFDLDGTIADTLPLCIQAFGLALSPYAGHTLSEEEITATFGLDEVGIAKILAGNQWEAGVADYCREYERLHPQVVPDLFPGIRQLLHTLKDRGIPLVLVTGKGTPTCRISLEQFGIADVFQEVLCGSDVAPNKVDHLRYLLDKYQLAPEEFCYIGDTATDVDACDQVGVTCLSAAWQDGVTEALEQRNPGKVFDRVEKCGAYLLGHCTTK</sequence>
<dbReference type="Proteomes" id="UP000886879">
    <property type="component" value="Unassembled WGS sequence"/>
</dbReference>
<dbReference type="SUPFAM" id="SSF56784">
    <property type="entry name" value="HAD-like"/>
    <property type="match status" value="1"/>
</dbReference>
<dbReference type="Gene3D" id="3.40.50.1000">
    <property type="entry name" value="HAD superfamily/HAD-like"/>
    <property type="match status" value="1"/>
</dbReference>
<comment type="caution">
    <text evidence="1">The sequence shown here is derived from an EMBL/GenBank/DDBJ whole genome shotgun (WGS) entry which is preliminary data.</text>
</comment>
<proteinExistence type="predicted"/>
<dbReference type="Pfam" id="PF13419">
    <property type="entry name" value="HAD_2"/>
    <property type="match status" value="1"/>
</dbReference>
<dbReference type="SFLD" id="SFLDG01129">
    <property type="entry name" value="C1.5:_HAD__Beta-PGM__Phosphata"/>
    <property type="match status" value="1"/>
</dbReference>
<organism evidence="1 2">
    <name type="scientific">Candidatus Enterenecus faecium</name>
    <dbReference type="NCBI Taxonomy" id="2840780"/>
    <lineage>
        <taxon>Bacteria</taxon>
        <taxon>Bacillati</taxon>
        <taxon>Bacillota</taxon>
        <taxon>Clostridia</taxon>
        <taxon>Eubacteriales</taxon>
        <taxon>Candidatus Enterenecus</taxon>
    </lineage>
</organism>
<dbReference type="InterPro" id="IPR041492">
    <property type="entry name" value="HAD_2"/>
</dbReference>
<dbReference type="InterPro" id="IPR023198">
    <property type="entry name" value="PGP-like_dom2"/>
</dbReference>
<dbReference type="PANTHER" id="PTHR43434">
    <property type="entry name" value="PHOSPHOGLYCOLATE PHOSPHATASE"/>
    <property type="match status" value="1"/>
</dbReference>
<evidence type="ECO:0000313" key="1">
    <source>
        <dbReference type="EMBL" id="HIQ60355.1"/>
    </source>
</evidence>
<name>A0A9D0YRD1_9FIRM</name>
<gene>
    <name evidence="1" type="ORF">IAD31_02000</name>
</gene>